<reference evidence="1" key="1">
    <citation type="submission" date="2021-06" db="EMBL/GenBank/DDBJ databases">
        <authorList>
            <person name="Hodson N. C."/>
            <person name="Mongue J. A."/>
            <person name="Jaron S. K."/>
        </authorList>
    </citation>
    <scope>NUCLEOTIDE SEQUENCE</scope>
</reference>
<gene>
    <name evidence="1" type="ORF">AFUS01_LOCUS21487</name>
</gene>
<proteinExistence type="predicted"/>
<sequence>MATEAVEGILNHIKSDPELTAVEFQNQIRKLVHSTQEDSANGRRFTRFSKSAINQIALPEGLEELFFQSNLPAEGLNAVTELTKSAQKIVKDSEKEFVQKITKLLVERWMIQNCCSEALVRFCIRSSVQAETANFSRNLFSIADNFQLNHQEFPRFILQQVLLTVSVLSRLIRLEEANYEVQTYTLSSALDRLLLRLFIEEERFYPYFDSEGEILVSFNTDGDKDLDPFHHFILTATEMSQEDFIARRLIGKILLGLGLNSGSKMCKIIFLVEGATNSGSPAT</sequence>
<accession>A0A8J2KCA5</accession>
<keyword evidence="2" id="KW-1185">Reference proteome</keyword>
<dbReference type="AlphaFoldDB" id="A0A8J2KCA5"/>
<feature type="non-terminal residue" evidence="1">
    <location>
        <position position="1"/>
    </location>
</feature>
<evidence type="ECO:0000313" key="2">
    <source>
        <dbReference type="Proteomes" id="UP000708208"/>
    </source>
</evidence>
<organism evidence="1 2">
    <name type="scientific">Allacma fusca</name>
    <dbReference type="NCBI Taxonomy" id="39272"/>
    <lineage>
        <taxon>Eukaryota</taxon>
        <taxon>Metazoa</taxon>
        <taxon>Ecdysozoa</taxon>
        <taxon>Arthropoda</taxon>
        <taxon>Hexapoda</taxon>
        <taxon>Collembola</taxon>
        <taxon>Symphypleona</taxon>
        <taxon>Sminthuridae</taxon>
        <taxon>Allacma</taxon>
    </lineage>
</organism>
<comment type="caution">
    <text evidence="1">The sequence shown here is derived from an EMBL/GenBank/DDBJ whole genome shotgun (WGS) entry which is preliminary data.</text>
</comment>
<protein>
    <submittedName>
        <fullName evidence="1">Uncharacterized protein</fullName>
    </submittedName>
</protein>
<dbReference type="Proteomes" id="UP000708208">
    <property type="component" value="Unassembled WGS sequence"/>
</dbReference>
<name>A0A8J2KCA5_9HEXA</name>
<dbReference type="EMBL" id="CAJVCH010241686">
    <property type="protein sequence ID" value="CAG7733014.1"/>
    <property type="molecule type" value="Genomic_DNA"/>
</dbReference>
<evidence type="ECO:0000313" key="1">
    <source>
        <dbReference type="EMBL" id="CAG7733014.1"/>
    </source>
</evidence>